<accession>A0A6M3IXC9</accession>
<proteinExistence type="predicted"/>
<sequence length="77" mass="9115">MYESGKMDGACKWMAREIQREAARQGYDFPTETMTIAELSAVYHKTFSAYHRVNKAWIPGLGEWYYDDATEKLWQVW</sequence>
<dbReference type="AlphaFoldDB" id="A0A6M3IXC9"/>
<gene>
    <name evidence="1" type="ORF">MM415B00849_0025</name>
</gene>
<protein>
    <submittedName>
        <fullName evidence="1">Uncharacterized protein</fullName>
    </submittedName>
</protein>
<dbReference type="EMBL" id="MT141458">
    <property type="protein sequence ID" value="QJA61968.1"/>
    <property type="molecule type" value="Genomic_DNA"/>
</dbReference>
<organism evidence="1">
    <name type="scientific">viral metagenome</name>
    <dbReference type="NCBI Taxonomy" id="1070528"/>
    <lineage>
        <taxon>unclassified sequences</taxon>
        <taxon>metagenomes</taxon>
        <taxon>organismal metagenomes</taxon>
    </lineage>
</organism>
<evidence type="ECO:0000313" key="1">
    <source>
        <dbReference type="EMBL" id="QJA61968.1"/>
    </source>
</evidence>
<reference evidence="1" key="1">
    <citation type="submission" date="2020-03" db="EMBL/GenBank/DDBJ databases">
        <title>The deep terrestrial virosphere.</title>
        <authorList>
            <person name="Holmfeldt K."/>
            <person name="Nilsson E."/>
            <person name="Simone D."/>
            <person name="Lopez-Fernandez M."/>
            <person name="Wu X."/>
            <person name="de Brujin I."/>
            <person name="Lundin D."/>
            <person name="Andersson A."/>
            <person name="Bertilsson S."/>
            <person name="Dopson M."/>
        </authorList>
    </citation>
    <scope>NUCLEOTIDE SEQUENCE</scope>
    <source>
        <strain evidence="1">MM415B00849</strain>
    </source>
</reference>
<name>A0A6M3IXC9_9ZZZZ</name>